<dbReference type="GO" id="GO:0004040">
    <property type="term" value="F:amidase activity"/>
    <property type="evidence" value="ECO:0007669"/>
    <property type="project" value="InterPro"/>
</dbReference>
<dbReference type="InterPro" id="IPR036028">
    <property type="entry name" value="SH3-like_dom_sf"/>
</dbReference>
<comment type="caution">
    <text evidence="4">The sequence shown here is derived from an EMBL/GenBank/DDBJ whole genome shotgun (WGS) entry which is preliminary data.</text>
</comment>
<gene>
    <name evidence="4" type="ORF">HCB26_01355</name>
</gene>
<protein>
    <submittedName>
        <fullName evidence="4">SH3 domain-containing protein</fullName>
    </submittedName>
</protein>
<feature type="signal peptide" evidence="2">
    <location>
        <begin position="1"/>
        <end position="28"/>
    </location>
</feature>
<feature type="domain" description="SH3b" evidence="3">
    <location>
        <begin position="474"/>
        <end position="536"/>
    </location>
</feature>
<dbReference type="AlphaFoldDB" id="A0A7X1D4B3"/>
<evidence type="ECO:0000313" key="4">
    <source>
        <dbReference type="EMBL" id="MBC2165219.1"/>
    </source>
</evidence>
<dbReference type="CDD" id="cd00174">
    <property type="entry name" value="SH3"/>
    <property type="match status" value="1"/>
</dbReference>
<evidence type="ECO:0000256" key="2">
    <source>
        <dbReference type="SAM" id="SignalP"/>
    </source>
</evidence>
<dbReference type="Proteomes" id="UP000519573">
    <property type="component" value="Unassembled WGS sequence"/>
</dbReference>
<dbReference type="Gene3D" id="1.10.530.10">
    <property type="match status" value="1"/>
</dbReference>
<reference evidence="4 5" key="1">
    <citation type="submission" date="2020-03" db="EMBL/GenBank/DDBJ databases">
        <title>Soil Listeria distribution.</title>
        <authorList>
            <person name="Liao J."/>
            <person name="Wiedmann M."/>
        </authorList>
    </citation>
    <scope>NUCLEOTIDE SEQUENCE [LARGE SCALE GENOMIC DNA]</scope>
    <source>
        <strain evidence="4 5">FSL L7-0245</strain>
    </source>
</reference>
<dbReference type="Gene3D" id="4.10.80.30">
    <property type="entry name" value="DNA polymerase, domain 6"/>
    <property type="match status" value="1"/>
</dbReference>
<dbReference type="InterPro" id="IPR003646">
    <property type="entry name" value="SH3-like_bac-type"/>
</dbReference>
<dbReference type="PANTHER" id="PTHR33308:SF9">
    <property type="entry name" value="PEPTIDOGLYCAN HYDROLASE FLGJ"/>
    <property type="match status" value="1"/>
</dbReference>
<dbReference type="InterPro" id="IPR002901">
    <property type="entry name" value="MGlyc_endo_b_GlcNAc-like_dom"/>
</dbReference>
<keyword evidence="2" id="KW-0732">Signal</keyword>
<keyword evidence="1" id="KW-0378">Hydrolase</keyword>
<proteinExistence type="predicted"/>
<dbReference type="InterPro" id="IPR051056">
    <property type="entry name" value="Glycosyl_Hydrolase_73"/>
</dbReference>
<dbReference type="SMART" id="SM00047">
    <property type="entry name" value="LYZ2"/>
    <property type="match status" value="1"/>
</dbReference>
<accession>A0A7X1D4B3</accession>
<dbReference type="PANTHER" id="PTHR33308">
    <property type="entry name" value="PEPTIDOGLYCAN HYDROLASE FLGJ"/>
    <property type="match status" value="1"/>
</dbReference>
<feature type="domain" description="SH3b" evidence="3">
    <location>
        <begin position="211"/>
        <end position="276"/>
    </location>
</feature>
<dbReference type="SUPFAM" id="SSF50044">
    <property type="entry name" value="SH3-domain"/>
    <property type="match status" value="1"/>
</dbReference>
<dbReference type="EMBL" id="JAARYH010000001">
    <property type="protein sequence ID" value="MBC2165219.1"/>
    <property type="molecule type" value="Genomic_DNA"/>
</dbReference>
<evidence type="ECO:0000259" key="3">
    <source>
        <dbReference type="PROSITE" id="PS51781"/>
    </source>
</evidence>
<dbReference type="SMART" id="SM00287">
    <property type="entry name" value="SH3b"/>
    <property type="match status" value="5"/>
</dbReference>
<sequence>MAMIKKVYASIIVLVTLFSVFPSMAAHAEEGLPAVEQNQAVGPGYYDMEARIMLFSSKTDFFSKTKAGAIEGWKKYKILPSITEAQAILESGWGESGLTREANNLFGIKGSYNGQSVMYPTREVINGQSVMVNAAFRKYPSWDASLEDHGKFLGVDNPRYSNLIGEKDYKKVAQMLQQDGYATDPNYANSLIGVIESNNLQSWDQEAFVVPNNKTYYTNDSVALRTKNGWDNPIAVTIPRGDKVTIDLNSAVNGWYKVSYSGNTGYMLLNYFSDSPTIKTSYAKNVINLRSKATWDSSILKEVPKGAKVIIQLQTNIGDWYKVEYGGVTGYMPLAYFSDNQVTKFYYAKNEISLRSKATWDSSTVSQIPKGERVTVDIQSNNDGWYELETRDGKVGYIPLSYLSDKEVVKVYYALDAVNLRSTPSWESNTVVTVPVGYAAQVDIQTNQGDWYEVTFQGNTGWIPIKYFSIDRYFDDYTANDAINFRSDRKWDSSVVASCVKGATISVIKNSNINGWVEIMYQGTRGFIPVQYLTQK</sequence>
<organism evidence="4 5">
    <name type="scientific">Listeria booriae</name>
    <dbReference type="NCBI Taxonomy" id="1552123"/>
    <lineage>
        <taxon>Bacteria</taxon>
        <taxon>Bacillati</taxon>
        <taxon>Bacillota</taxon>
        <taxon>Bacilli</taxon>
        <taxon>Bacillales</taxon>
        <taxon>Listeriaceae</taxon>
        <taxon>Listeria</taxon>
    </lineage>
</organism>
<feature type="domain" description="SH3b" evidence="3">
    <location>
        <begin position="408"/>
        <end position="472"/>
    </location>
</feature>
<evidence type="ECO:0000313" key="5">
    <source>
        <dbReference type="Proteomes" id="UP000519573"/>
    </source>
</evidence>
<name>A0A7X1D4B3_9LIST</name>
<feature type="chain" id="PRO_5030596903" evidence="2">
    <location>
        <begin position="29"/>
        <end position="536"/>
    </location>
</feature>
<dbReference type="PROSITE" id="PS51781">
    <property type="entry name" value="SH3B"/>
    <property type="match status" value="4"/>
</dbReference>
<dbReference type="Pfam" id="PF08239">
    <property type="entry name" value="SH3_3"/>
    <property type="match status" value="3"/>
</dbReference>
<evidence type="ECO:0000256" key="1">
    <source>
        <dbReference type="ARBA" id="ARBA00022801"/>
    </source>
</evidence>
<dbReference type="Gene3D" id="2.30.30.40">
    <property type="entry name" value="SH3 Domains"/>
    <property type="match status" value="5"/>
</dbReference>
<dbReference type="Pfam" id="PF01832">
    <property type="entry name" value="Glucosaminidase"/>
    <property type="match status" value="1"/>
</dbReference>
<feature type="domain" description="SH3b" evidence="3">
    <location>
        <begin position="341"/>
        <end position="407"/>
    </location>
</feature>